<dbReference type="RefSeq" id="WP_030726682.1">
    <property type="nucleotide sequence ID" value="NZ_CP009922.3"/>
</dbReference>
<gene>
    <name evidence="7" type="ORF">SXIM_01540</name>
</gene>
<comment type="similarity">
    <text evidence="1 4">Belongs to the glycosyl hydrolase 43 family.</text>
</comment>
<evidence type="ECO:0000256" key="4">
    <source>
        <dbReference type="RuleBase" id="RU361187"/>
    </source>
</evidence>
<evidence type="ECO:0000256" key="1">
    <source>
        <dbReference type="ARBA" id="ARBA00009865"/>
    </source>
</evidence>
<evidence type="ECO:0000256" key="5">
    <source>
        <dbReference type="SAM" id="SignalP"/>
    </source>
</evidence>
<feature type="chain" id="PRO_5002515335" evidence="5">
    <location>
        <begin position="31"/>
        <end position="480"/>
    </location>
</feature>
<keyword evidence="3 4" id="KW-0326">Glycosidase</keyword>
<dbReference type="PANTHER" id="PTHR22925">
    <property type="entry name" value="GLYCOSYL HYDROLASE 43 FAMILY MEMBER"/>
    <property type="match status" value="1"/>
</dbReference>
<dbReference type="CDD" id="cd18822">
    <property type="entry name" value="GH43_CtGH43-like"/>
    <property type="match status" value="1"/>
</dbReference>
<dbReference type="InterPro" id="IPR035992">
    <property type="entry name" value="Ricin_B-like_lectins"/>
</dbReference>
<dbReference type="Pfam" id="PF14200">
    <property type="entry name" value="RicinB_lectin_2"/>
    <property type="match status" value="1"/>
</dbReference>
<dbReference type="SMART" id="SM00458">
    <property type="entry name" value="RICIN"/>
    <property type="match status" value="1"/>
</dbReference>
<protein>
    <submittedName>
        <fullName evidence="7">Beta-xylosidase</fullName>
    </submittedName>
</protein>
<dbReference type="PROSITE" id="PS50231">
    <property type="entry name" value="RICIN_B_LECTIN"/>
    <property type="match status" value="1"/>
</dbReference>
<keyword evidence="2 4" id="KW-0378">Hydrolase</keyword>
<evidence type="ECO:0000259" key="6">
    <source>
        <dbReference type="SMART" id="SM00458"/>
    </source>
</evidence>
<name>A0A0F7FQ87_9ACTN</name>
<dbReference type="SUPFAM" id="SSF75005">
    <property type="entry name" value="Arabinanase/levansucrase/invertase"/>
    <property type="match status" value="1"/>
</dbReference>
<dbReference type="SUPFAM" id="SSF50370">
    <property type="entry name" value="Ricin B-like lectins"/>
    <property type="match status" value="1"/>
</dbReference>
<dbReference type="KEGG" id="sxi:SXIM_01540"/>
<evidence type="ECO:0000256" key="2">
    <source>
        <dbReference type="ARBA" id="ARBA00022801"/>
    </source>
</evidence>
<evidence type="ECO:0000313" key="8">
    <source>
        <dbReference type="Proteomes" id="UP000034034"/>
    </source>
</evidence>
<accession>A0A0F7FQ87</accession>
<dbReference type="Proteomes" id="UP000034034">
    <property type="component" value="Chromosome"/>
</dbReference>
<proteinExistence type="inferred from homology"/>
<organism evidence="7 8">
    <name type="scientific">Streptomyces xiamenensis</name>
    <dbReference type="NCBI Taxonomy" id="408015"/>
    <lineage>
        <taxon>Bacteria</taxon>
        <taxon>Bacillati</taxon>
        <taxon>Actinomycetota</taxon>
        <taxon>Actinomycetes</taxon>
        <taxon>Kitasatosporales</taxon>
        <taxon>Streptomycetaceae</taxon>
        <taxon>Streptomyces</taxon>
    </lineage>
</organism>
<evidence type="ECO:0000256" key="3">
    <source>
        <dbReference type="ARBA" id="ARBA00023295"/>
    </source>
</evidence>
<keyword evidence="5" id="KW-0732">Signal</keyword>
<dbReference type="Pfam" id="PF04616">
    <property type="entry name" value="Glyco_hydro_43"/>
    <property type="match status" value="1"/>
</dbReference>
<sequence length="480" mass="51978">MRTSRGAWRLSVAAVLGLLLSLLTVSPAQAAPVSVLNGTQFTDPGGQPVHAHGGGVIEVDGYYYWFGENRQENSNGFRYVSAYRSTDLRNWEFRNHVLTQASAPELQAANIERPKVIHNRATGQFVMWMHKENDQNYAEARAAVAVSDTVDGDYTWRGSFRPLDHMSRDITAFVDDDGTGYMVSAARENYDLHIYRLTADYTAVAALVANPWPGGHREAPALFKRDGVYFMLTSGATGWNPNQQQYATATSLAGPWSAMANVGDSTTFNSQTAYVLTIQGMAGTSYLYMGDRWGNSFGGRVNDSRYVWLPLTFPTSRTLSMSWSPQLTIDTAAGTVRGEGGPYRTLAARHSGKCVDIPGQSQTVGAQAIQYSCNSGLNQRFWTRDAGGGYVELISRHSSLCLAASGGSTADGAAVVQTTCSGASSQQWRLADAGSGHVQLIARHSGKCLDVSDESTADNARLIQYGCGSGGHQQWRTTTV</sequence>
<dbReference type="GO" id="GO:0004553">
    <property type="term" value="F:hydrolase activity, hydrolyzing O-glycosyl compounds"/>
    <property type="evidence" value="ECO:0007669"/>
    <property type="project" value="InterPro"/>
</dbReference>
<dbReference type="Gene3D" id="2.80.10.50">
    <property type="match status" value="1"/>
</dbReference>
<dbReference type="PANTHER" id="PTHR22925:SF3">
    <property type="entry name" value="GLYCOSYL HYDROLASE FAMILY PROTEIN 43"/>
    <property type="match status" value="1"/>
</dbReference>
<dbReference type="Gene3D" id="2.115.10.20">
    <property type="entry name" value="Glycosyl hydrolase domain, family 43"/>
    <property type="match status" value="1"/>
</dbReference>
<evidence type="ECO:0000313" key="7">
    <source>
        <dbReference type="EMBL" id="AKG41538.1"/>
    </source>
</evidence>
<dbReference type="STRING" id="408015.SXIM_01540"/>
<dbReference type="GO" id="GO:0005975">
    <property type="term" value="P:carbohydrate metabolic process"/>
    <property type="evidence" value="ECO:0007669"/>
    <property type="project" value="InterPro"/>
</dbReference>
<feature type="domain" description="Ricin B lectin" evidence="6">
    <location>
        <begin position="341"/>
        <end position="478"/>
    </location>
</feature>
<reference evidence="7" key="1">
    <citation type="submission" date="2019-08" db="EMBL/GenBank/DDBJ databases">
        <title>Complete genome sequence of a mangrove-derived Streptomyces xiamenensis.</title>
        <authorList>
            <person name="Xu J."/>
        </authorList>
    </citation>
    <scope>NUCLEOTIDE SEQUENCE</scope>
    <source>
        <strain evidence="7">318</strain>
    </source>
</reference>
<dbReference type="PATRIC" id="fig|408015.6.peg.170"/>
<dbReference type="EMBL" id="CP009922">
    <property type="protein sequence ID" value="AKG41538.1"/>
    <property type="molecule type" value="Genomic_DNA"/>
</dbReference>
<dbReference type="InterPro" id="IPR000772">
    <property type="entry name" value="Ricin_B_lectin"/>
</dbReference>
<dbReference type="HOGENOM" id="CLU_016116_0_0_11"/>
<dbReference type="AlphaFoldDB" id="A0A0F7FQ87"/>
<dbReference type="InterPro" id="IPR023296">
    <property type="entry name" value="Glyco_hydro_beta-prop_sf"/>
</dbReference>
<keyword evidence="8" id="KW-1185">Reference proteome</keyword>
<dbReference type="CDD" id="cd00161">
    <property type="entry name" value="beta-trefoil_Ricin-like"/>
    <property type="match status" value="1"/>
</dbReference>
<feature type="signal peptide" evidence="5">
    <location>
        <begin position="1"/>
        <end position="30"/>
    </location>
</feature>
<dbReference type="InterPro" id="IPR006710">
    <property type="entry name" value="Glyco_hydro_43"/>
</dbReference>